<dbReference type="AlphaFoldDB" id="A0A3D8PKA6"/>
<dbReference type="PANTHER" id="PTHR30193">
    <property type="entry name" value="ABC TRANSPORTER PERMEASE PROTEIN"/>
    <property type="match status" value="1"/>
</dbReference>
<evidence type="ECO:0000313" key="9">
    <source>
        <dbReference type="EMBL" id="RDW15625.1"/>
    </source>
</evidence>
<dbReference type="RefSeq" id="WP_115751187.1">
    <property type="nucleotide sequence ID" value="NZ_PIOD01000025.1"/>
</dbReference>
<keyword evidence="2 7" id="KW-0813">Transport</keyword>
<feature type="domain" description="ABC transmembrane type-1" evidence="8">
    <location>
        <begin position="70"/>
        <end position="286"/>
    </location>
</feature>
<evidence type="ECO:0000259" key="8">
    <source>
        <dbReference type="PROSITE" id="PS50928"/>
    </source>
</evidence>
<feature type="transmembrane region" description="Helical" evidence="7">
    <location>
        <begin position="9"/>
        <end position="32"/>
    </location>
</feature>
<dbReference type="Gene3D" id="1.10.3720.10">
    <property type="entry name" value="MetI-like"/>
    <property type="match status" value="1"/>
</dbReference>
<keyword evidence="6 7" id="KW-0472">Membrane</keyword>
<feature type="transmembrane region" description="Helical" evidence="7">
    <location>
        <begin position="259"/>
        <end position="289"/>
    </location>
</feature>
<evidence type="ECO:0000256" key="5">
    <source>
        <dbReference type="ARBA" id="ARBA00022989"/>
    </source>
</evidence>
<protein>
    <submittedName>
        <fullName evidence="9">ABC transporter permease</fullName>
    </submittedName>
</protein>
<accession>A0A3D8PKA6</accession>
<dbReference type="InterPro" id="IPR035906">
    <property type="entry name" value="MetI-like_sf"/>
</dbReference>
<dbReference type="GO" id="GO:0005886">
    <property type="term" value="C:plasma membrane"/>
    <property type="evidence" value="ECO:0007669"/>
    <property type="project" value="UniProtKB-SubCell"/>
</dbReference>
<organism evidence="9 10">
    <name type="scientific">Oceanobacillus chungangensis</name>
    <dbReference type="NCBI Taxonomy" id="1229152"/>
    <lineage>
        <taxon>Bacteria</taxon>
        <taxon>Bacillati</taxon>
        <taxon>Bacillota</taxon>
        <taxon>Bacilli</taxon>
        <taxon>Bacillales</taxon>
        <taxon>Bacillaceae</taxon>
        <taxon>Oceanobacillus</taxon>
    </lineage>
</organism>
<proteinExistence type="inferred from homology"/>
<evidence type="ECO:0000256" key="7">
    <source>
        <dbReference type="RuleBase" id="RU363032"/>
    </source>
</evidence>
<evidence type="ECO:0000313" key="10">
    <source>
        <dbReference type="Proteomes" id="UP000256520"/>
    </source>
</evidence>
<comment type="caution">
    <text evidence="9">The sequence shown here is derived from an EMBL/GenBank/DDBJ whole genome shotgun (WGS) entry which is preliminary data.</text>
</comment>
<feature type="transmembrane region" description="Helical" evidence="7">
    <location>
        <begin position="74"/>
        <end position="96"/>
    </location>
</feature>
<sequence length="297" mass="33638">MVQSKKQKYMFLAFCLVPTFILFAIFTLYPLFSGLYYSFFDWSGSSSNKTFIGFGNYIKLFNDAIIPNTIIHDYFLVVTKVIGIMVLAMFFAVALTQLKLKEAPFYRVIFFFPNIMSVVVIGILWMFIYNPSIGLVNSGLEFIGLESLAKPWLGDEKWALPSLVLPSVWAGIGLFMLMLIGGISNIDKSYYEAAEIDGATQWQQYWKVTVPLLWPQIKIAILYIVITTLNGSFVIVQVMTGGGPNNATHVMGSYLYQQAFVQFNFGYGATIGVMILVLSLLTVLILQFFMRREKVDY</sequence>
<evidence type="ECO:0000256" key="3">
    <source>
        <dbReference type="ARBA" id="ARBA00022475"/>
    </source>
</evidence>
<evidence type="ECO:0000256" key="4">
    <source>
        <dbReference type="ARBA" id="ARBA00022692"/>
    </source>
</evidence>
<dbReference type="Proteomes" id="UP000256520">
    <property type="component" value="Unassembled WGS sequence"/>
</dbReference>
<keyword evidence="5 7" id="KW-1133">Transmembrane helix</keyword>
<dbReference type="PANTHER" id="PTHR30193:SF37">
    <property type="entry name" value="INNER MEMBRANE ABC TRANSPORTER PERMEASE PROTEIN YCJO"/>
    <property type="match status" value="1"/>
</dbReference>
<gene>
    <name evidence="9" type="ORF">CWR45_17790</name>
</gene>
<reference evidence="10" key="1">
    <citation type="submission" date="2017-11" db="EMBL/GenBank/DDBJ databases">
        <authorList>
            <person name="Zhu W."/>
        </authorList>
    </citation>
    <scope>NUCLEOTIDE SEQUENCE [LARGE SCALE GENOMIC DNA]</scope>
    <source>
        <strain evidence="10">CAU 1051</strain>
    </source>
</reference>
<dbReference type="SUPFAM" id="SSF161098">
    <property type="entry name" value="MetI-like"/>
    <property type="match status" value="1"/>
</dbReference>
<evidence type="ECO:0000256" key="1">
    <source>
        <dbReference type="ARBA" id="ARBA00004651"/>
    </source>
</evidence>
<dbReference type="GO" id="GO:0055085">
    <property type="term" value="P:transmembrane transport"/>
    <property type="evidence" value="ECO:0007669"/>
    <property type="project" value="InterPro"/>
</dbReference>
<comment type="similarity">
    <text evidence="7">Belongs to the binding-protein-dependent transport system permease family.</text>
</comment>
<dbReference type="InterPro" id="IPR051393">
    <property type="entry name" value="ABC_transporter_permease"/>
</dbReference>
<keyword evidence="3" id="KW-1003">Cell membrane</keyword>
<dbReference type="PROSITE" id="PS50928">
    <property type="entry name" value="ABC_TM1"/>
    <property type="match status" value="1"/>
</dbReference>
<evidence type="ECO:0000256" key="6">
    <source>
        <dbReference type="ARBA" id="ARBA00023136"/>
    </source>
</evidence>
<feature type="transmembrane region" description="Helical" evidence="7">
    <location>
        <begin position="158"/>
        <end position="180"/>
    </location>
</feature>
<keyword evidence="4 7" id="KW-0812">Transmembrane</keyword>
<name>A0A3D8PKA6_9BACI</name>
<evidence type="ECO:0000256" key="2">
    <source>
        <dbReference type="ARBA" id="ARBA00022448"/>
    </source>
</evidence>
<feature type="transmembrane region" description="Helical" evidence="7">
    <location>
        <begin position="108"/>
        <end position="128"/>
    </location>
</feature>
<dbReference type="CDD" id="cd06261">
    <property type="entry name" value="TM_PBP2"/>
    <property type="match status" value="1"/>
</dbReference>
<dbReference type="InterPro" id="IPR000515">
    <property type="entry name" value="MetI-like"/>
</dbReference>
<dbReference type="Pfam" id="PF00528">
    <property type="entry name" value="BPD_transp_1"/>
    <property type="match status" value="1"/>
</dbReference>
<comment type="subcellular location">
    <subcellularLocation>
        <location evidence="1 7">Cell membrane</location>
        <topology evidence="1 7">Multi-pass membrane protein</topology>
    </subcellularLocation>
</comment>
<feature type="transmembrane region" description="Helical" evidence="7">
    <location>
        <begin position="220"/>
        <end position="239"/>
    </location>
</feature>
<dbReference type="OrthoDB" id="152280at2"/>
<keyword evidence="10" id="KW-1185">Reference proteome</keyword>
<dbReference type="EMBL" id="PIOD01000025">
    <property type="protein sequence ID" value="RDW15625.1"/>
    <property type="molecule type" value="Genomic_DNA"/>
</dbReference>